<dbReference type="GO" id="GO:0019805">
    <property type="term" value="P:quinolinate biosynthetic process"/>
    <property type="evidence" value="ECO:0007669"/>
    <property type="project" value="InterPro"/>
</dbReference>
<organism evidence="11 12">
    <name type="scientific">Caulochytrium protostelioides</name>
    <dbReference type="NCBI Taxonomy" id="1555241"/>
    <lineage>
        <taxon>Eukaryota</taxon>
        <taxon>Fungi</taxon>
        <taxon>Fungi incertae sedis</taxon>
        <taxon>Chytridiomycota</taxon>
        <taxon>Chytridiomycota incertae sedis</taxon>
        <taxon>Chytridiomycetes</taxon>
        <taxon>Caulochytriales</taxon>
        <taxon>Caulochytriaceae</taxon>
        <taxon>Caulochytrium</taxon>
    </lineage>
</organism>
<evidence type="ECO:0000256" key="6">
    <source>
        <dbReference type="ARBA" id="ARBA00023002"/>
    </source>
</evidence>
<evidence type="ECO:0000313" key="11">
    <source>
        <dbReference type="EMBL" id="RKO99317.1"/>
    </source>
</evidence>
<keyword evidence="12" id="KW-1185">Reference proteome</keyword>
<name>A0A4V1IU49_9FUNG</name>
<dbReference type="GO" id="GO:0006569">
    <property type="term" value="P:L-tryptophan catabolic process"/>
    <property type="evidence" value="ECO:0007669"/>
    <property type="project" value="InterPro"/>
</dbReference>
<dbReference type="GO" id="GO:0004502">
    <property type="term" value="F:kynurenine 3-monooxygenase activity"/>
    <property type="evidence" value="ECO:0007669"/>
    <property type="project" value="UniProtKB-EC"/>
</dbReference>
<keyword evidence="3" id="KW-0662">Pyridine nucleotide biosynthesis</keyword>
<proteinExistence type="inferred from homology"/>
<evidence type="ECO:0000256" key="4">
    <source>
        <dbReference type="ARBA" id="ARBA00022827"/>
    </source>
</evidence>
<protein>
    <recommendedName>
        <fullName evidence="10">FAD-binding domain-containing protein</fullName>
    </recommendedName>
</protein>
<feature type="domain" description="FAD-binding" evidence="10">
    <location>
        <begin position="3"/>
        <end position="331"/>
    </location>
</feature>
<evidence type="ECO:0000256" key="1">
    <source>
        <dbReference type="ARBA" id="ARBA00001974"/>
    </source>
</evidence>
<gene>
    <name evidence="11" type="ORF">CXG81DRAFT_1983</name>
</gene>
<dbReference type="GO" id="GO:0070189">
    <property type="term" value="P:kynurenine metabolic process"/>
    <property type="evidence" value="ECO:0007669"/>
    <property type="project" value="TreeGrafter"/>
</dbReference>
<dbReference type="PANTHER" id="PTHR46028:SF2">
    <property type="entry name" value="KYNURENINE 3-MONOOXYGENASE"/>
    <property type="match status" value="1"/>
</dbReference>
<evidence type="ECO:0000256" key="9">
    <source>
        <dbReference type="ARBA" id="ARBA00047818"/>
    </source>
</evidence>
<keyword evidence="5" id="KW-0521">NADP</keyword>
<dbReference type="PRINTS" id="PR00420">
    <property type="entry name" value="RNGMNOXGNASE"/>
</dbReference>
<dbReference type="InterPro" id="IPR002938">
    <property type="entry name" value="FAD-bd"/>
</dbReference>
<dbReference type="OrthoDB" id="10053569at2759"/>
<evidence type="ECO:0000256" key="3">
    <source>
        <dbReference type="ARBA" id="ARBA00022642"/>
    </source>
</evidence>
<keyword evidence="8" id="KW-0496">Mitochondrion</keyword>
<keyword evidence="4" id="KW-0274">FAD</keyword>
<sequence length="452" mass="49872">PRVAIVGGGLVGALGAVYFARRGWTVDVYDLRRDLRREAQDAGRSINLALSRRGMEAMERVGLDPAAVATLLPLRGRMLHPRRGPPAAQPYGEAHEHIHSVDRHALNVRLLDEADRWPNVTLHFQRKLVGADLDAGTLTLEDRFDVTADLILGADGAYSRVRQCLMRRVHMDYHQTYMDHCWIELSIPAMTGAAPPVAPVTPQGHALSAAHLHIWPRHTFMLIALPNADGSFTATLFLPWADAARLTTRDAVLAFFQTEFPDAVPLMGADALATAFLAHPRGPLMGVQCRPYHYADRVLILGDAAHAMVPFYGQGMNCGFEDLSVLDRLLTQHCGPVPPPAPAGAVPGPATPRAGLGAALAAYSATRHADCVAICDLAARNYDEMRHRVVSWRYQLRKRVEAWLHRLMPETVIPLYTMVSFTSIPYSEVIRRDRRQGWWLQFLGVALALGAV</sequence>
<evidence type="ECO:0000256" key="7">
    <source>
        <dbReference type="ARBA" id="ARBA00023033"/>
    </source>
</evidence>
<reference evidence="12" key="1">
    <citation type="journal article" date="2018" name="Nat. Microbiol.">
        <title>Leveraging single-cell genomics to expand the fungal tree of life.</title>
        <authorList>
            <person name="Ahrendt S.R."/>
            <person name="Quandt C.A."/>
            <person name="Ciobanu D."/>
            <person name="Clum A."/>
            <person name="Salamov A."/>
            <person name="Andreopoulos B."/>
            <person name="Cheng J.F."/>
            <person name="Woyke T."/>
            <person name="Pelin A."/>
            <person name="Henrissat B."/>
            <person name="Reynolds N.K."/>
            <person name="Benny G.L."/>
            <person name="Smith M.E."/>
            <person name="James T.Y."/>
            <person name="Grigoriev I.V."/>
        </authorList>
    </citation>
    <scope>NUCLEOTIDE SEQUENCE [LARGE SCALE GENOMIC DNA]</scope>
    <source>
        <strain evidence="12">ATCC 52028</strain>
    </source>
</reference>
<comment type="cofactor">
    <cofactor evidence="1">
        <name>FAD</name>
        <dbReference type="ChEBI" id="CHEBI:57692"/>
    </cofactor>
</comment>
<dbReference type="AlphaFoldDB" id="A0A4V1IU49"/>
<dbReference type="GO" id="GO:0019363">
    <property type="term" value="P:pyridine nucleotide biosynthetic process"/>
    <property type="evidence" value="ECO:0007669"/>
    <property type="project" value="UniProtKB-KW"/>
</dbReference>
<dbReference type="GO" id="GO:0071949">
    <property type="term" value="F:FAD binding"/>
    <property type="evidence" value="ECO:0007669"/>
    <property type="project" value="InterPro"/>
</dbReference>
<dbReference type="InterPro" id="IPR027545">
    <property type="entry name" value="Kynurenine_monooxygenase"/>
</dbReference>
<evidence type="ECO:0000256" key="5">
    <source>
        <dbReference type="ARBA" id="ARBA00022857"/>
    </source>
</evidence>
<feature type="non-terminal residue" evidence="11">
    <location>
        <position position="452"/>
    </location>
</feature>
<dbReference type="STRING" id="1555241.A0A4V1IU49"/>
<dbReference type="Gene3D" id="3.50.50.60">
    <property type="entry name" value="FAD/NAD(P)-binding domain"/>
    <property type="match status" value="1"/>
</dbReference>
<dbReference type="SUPFAM" id="SSF51905">
    <property type="entry name" value="FAD/NAD(P)-binding domain"/>
    <property type="match status" value="1"/>
</dbReference>
<dbReference type="EMBL" id="ML014297">
    <property type="protein sequence ID" value="RKO99317.1"/>
    <property type="molecule type" value="Genomic_DNA"/>
</dbReference>
<feature type="non-terminal residue" evidence="11">
    <location>
        <position position="1"/>
    </location>
</feature>
<keyword evidence="6" id="KW-0560">Oxidoreductase</keyword>
<dbReference type="Proteomes" id="UP000274922">
    <property type="component" value="Unassembled WGS sequence"/>
</dbReference>
<evidence type="ECO:0000256" key="2">
    <source>
        <dbReference type="ARBA" id="ARBA00022630"/>
    </source>
</evidence>
<evidence type="ECO:0000256" key="8">
    <source>
        <dbReference type="ARBA" id="ARBA00023128"/>
    </source>
</evidence>
<evidence type="ECO:0000313" key="12">
    <source>
        <dbReference type="Proteomes" id="UP000274922"/>
    </source>
</evidence>
<dbReference type="InterPro" id="IPR036188">
    <property type="entry name" value="FAD/NAD-bd_sf"/>
</dbReference>
<comment type="catalytic activity">
    <reaction evidence="9">
        <text>L-kynurenine + NADPH + O2 + H(+) = 3-hydroxy-L-kynurenine + NADP(+) + H2O</text>
        <dbReference type="Rhea" id="RHEA:20545"/>
        <dbReference type="ChEBI" id="CHEBI:15377"/>
        <dbReference type="ChEBI" id="CHEBI:15378"/>
        <dbReference type="ChEBI" id="CHEBI:15379"/>
        <dbReference type="ChEBI" id="CHEBI:57783"/>
        <dbReference type="ChEBI" id="CHEBI:57959"/>
        <dbReference type="ChEBI" id="CHEBI:58125"/>
        <dbReference type="ChEBI" id="CHEBI:58349"/>
        <dbReference type="EC" id="1.14.13.9"/>
    </reaction>
</comment>
<accession>A0A4V1IU49</accession>
<dbReference type="GO" id="GO:0005741">
    <property type="term" value="C:mitochondrial outer membrane"/>
    <property type="evidence" value="ECO:0007669"/>
    <property type="project" value="TreeGrafter"/>
</dbReference>
<dbReference type="FunFam" id="3.50.50.60:FF:000129">
    <property type="entry name" value="Kynurenine 3-monooxygenase"/>
    <property type="match status" value="1"/>
</dbReference>
<keyword evidence="7" id="KW-0503">Monooxygenase</keyword>
<dbReference type="Pfam" id="PF01494">
    <property type="entry name" value="FAD_binding_3"/>
    <property type="match status" value="1"/>
</dbReference>
<evidence type="ECO:0000259" key="10">
    <source>
        <dbReference type="Pfam" id="PF01494"/>
    </source>
</evidence>
<dbReference type="PANTHER" id="PTHR46028">
    <property type="entry name" value="KYNURENINE 3-MONOOXYGENASE"/>
    <property type="match status" value="1"/>
</dbReference>
<dbReference type="HAMAP" id="MF_01971">
    <property type="entry name" value="Kynurenine_monooxygenase"/>
    <property type="match status" value="1"/>
</dbReference>
<keyword evidence="2" id="KW-0285">Flavoprotein</keyword>